<dbReference type="PROSITE" id="PS51195">
    <property type="entry name" value="Q_MOTIF"/>
    <property type="match status" value="1"/>
</dbReference>
<evidence type="ECO:0000313" key="19">
    <source>
        <dbReference type="Proteomes" id="UP000494206"/>
    </source>
</evidence>
<sequence length="645" mass="72803">MQNQEHKSMNSDRYNELHNRELRGRNDDYHDRYNDKNRYENTRGFKGERASNFDRNNSIRDEIGNVPSYKNQTRGGSFNNEFGSGGRSDGFEQHDDGRGFGTSRRDFQLEPRKFYNSGGFEDSSPSNQRDQLMEQRERAPRDWEPEQISVEEMIAEVTDDMEGIEVDSDQKLNVINCDDDVKLSSWKNSGLNEKILKNVEALNYTKVRPIQAAVIPLVLRGYDLMGQAETGGGKTAAFGLPIVHKLMSIPDEERTQKSRHLMPYCIILAPVRELARQIYNQFRIYSRGTGINVVVSYGEMSRYKSLEEISRGCDILIGTCGRIMDFISKGDIRLENLRFFVLDEADRLLEDVHKGSGPHLATILNCPEFVNTAKQRQTLLFSATFSPMVENFAEDIMKPISGQNKIVRVVLAQGRLNPRVNLVFEEANGIAEKNEKLENILSKSRGKARNKTLIFVKQKKRSDFLASALLQQGINARSINGDRPQNTREEALREFKSGKINVLVGTDVCSRGLDIRDLDQVVNYDLPDGNDAIDTFIHRVGRTGRLRPGTAYSFIGDDDKSLMSEIIKVMKDSNKEDQIPSWMKTRQSGNFSSEGFPATKGFGFGGASFTGSFGEGSGKAFGSSSSFKPSTETKINEEEKSEEPW</sequence>
<evidence type="ECO:0000256" key="13">
    <source>
        <dbReference type="RuleBase" id="RU000492"/>
    </source>
</evidence>
<dbReference type="Pfam" id="PF00270">
    <property type="entry name" value="DEAD"/>
    <property type="match status" value="1"/>
</dbReference>
<dbReference type="SUPFAM" id="SSF52540">
    <property type="entry name" value="P-loop containing nucleoside triphosphate hydrolases"/>
    <property type="match status" value="1"/>
</dbReference>
<comment type="subcellular location">
    <subcellularLocation>
        <location evidence="1">Nucleus</location>
        <location evidence="1">Nucleolus</location>
    </subcellularLocation>
</comment>
<dbReference type="InterPro" id="IPR001650">
    <property type="entry name" value="Helicase_C-like"/>
</dbReference>
<gene>
    <name evidence="18" type="ORF">CBOVIS_LOCUS1137</name>
</gene>
<keyword evidence="5" id="KW-0698">rRNA processing</keyword>
<organism evidence="18 19">
    <name type="scientific">Caenorhabditis bovis</name>
    <dbReference type="NCBI Taxonomy" id="2654633"/>
    <lineage>
        <taxon>Eukaryota</taxon>
        <taxon>Metazoa</taxon>
        <taxon>Ecdysozoa</taxon>
        <taxon>Nematoda</taxon>
        <taxon>Chromadorea</taxon>
        <taxon>Rhabditida</taxon>
        <taxon>Rhabditina</taxon>
        <taxon>Rhabditomorpha</taxon>
        <taxon>Rhabditoidea</taxon>
        <taxon>Rhabditidae</taxon>
        <taxon>Peloderinae</taxon>
        <taxon>Caenorhabditis</taxon>
    </lineage>
</organism>
<dbReference type="AlphaFoldDB" id="A0A8S1EBA5"/>
<dbReference type="GO" id="GO:0003676">
    <property type="term" value="F:nucleic acid binding"/>
    <property type="evidence" value="ECO:0007669"/>
    <property type="project" value="InterPro"/>
</dbReference>
<dbReference type="InterPro" id="IPR014001">
    <property type="entry name" value="Helicase_ATP-bd"/>
</dbReference>
<evidence type="ECO:0000313" key="18">
    <source>
        <dbReference type="EMBL" id="CAB3397773.1"/>
    </source>
</evidence>
<keyword evidence="19" id="KW-1185">Reference proteome</keyword>
<evidence type="ECO:0000256" key="10">
    <source>
        <dbReference type="ARBA" id="ARBA00023242"/>
    </source>
</evidence>
<feature type="short sequence motif" description="Q motif" evidence="12">
    <location>
        <begin position="184"/>
        <end position="212"/>
    </location>
</feature>
<evidence type="ECO:0000256" key="4">
    <source>
        <dbReference type="ARBA" id="ARBA00022517"/>
    </source>
</evidence>
<reference evidence="18 19" key="1">
    <citation type="submission" date="2020-04" db="EMBL/GenBank/DDBJ databases">
        <authorList>
            <person name="Laetsch R D."/>
            <person name="Stevens L."/>
            <person name="Kumar S."/>
            <person name="Blaxter L. M."/>
        </authorList>
    </citation>
    <scope>NUCLEOTIDE SEQUENCE [LARGE SCALE GENOMIC DNA]</scope>
</reference>
<dbReference type="PANTHER" id="PTHR47958">
    <property type="entry name" value="ATP-DEPENDENT RNA HELICASE DBP3"/>
    <property type="match status" value="1"/>
</dbReference>
<feature type="domain" description="Helicase C-terminal" evidence="16">
    <location>
        <begin position="436"/>
        <end position="587"/>
    </location>
</feature>
<dbReference type="Proteomes" id="UP000494206">
    <property type="component" value="Unassembled WGS sequence"/>
</dbReference>
<dbReference type="Gene3D" id="3.40.50.300">
    <property type="entry name" value="P-loop containing nucleotide triphosphate hydrolases"/>
    <property type="match status" value="2"/>
</dbReference>
<dbReference type="CDD" id="cd00268">
    <property type="entry name" value="DEADc"/>
    <property type="match status" value="1"/>
</dbReference>
<protein>
    <recommendedName>
        <fullName evidence="3">RNA helicase</fullName>
        <ecNumber evidence="3">3.6.4.13</ecNumber>
    </recommendedName>
</protein>
<dbReference type="EC" id="3.6.4.13" evidence="3"/>
<dbReference type="GO" id="GO:0043186">
    <property type="term" value="C:P granule"/>
    <property type="evidence" value="ECO:0007669"/>
    <property type="project" value="UniProtKB-ARBA"/>
</dbReference>
<dbReference type="OrthoDB" id="5871318at2759"/>
<evidence type="ECO:0000256" key="14">
    <source>
        <dbReference type="SAM" id="MobiDB-lite"/>
    </source>
</evidence>
<feature type="compositionally biased region" description="Basic and acidic residues" evidence="14">
    <location>
        <begin position="634"/>
        <end position="645"/>
    </location>
</feature>
<dbReference type="InterPro" id="IPR014014">
    <property type="entry name" value="RNA_helicase_DEAD_Q_motif"/>
</dbReference>
<dbReference type="EMBL" id="CADEPM010000001">
    <property type="protein sequence ID" value="CAB3397773.1"/>
    <property type="molecule type" value="Genomic_DNA"/>
</dbReference>
<feature type="compositionally biased region" description="Basic and acidic residues" evidence="14">
    <location>
        <begin position="20"/>
        <end position="63"/>
    </location>
</feature>
<dbReference type="PROSITE" id="PS00039">
    <property type="entry name" value="DEAD_ATP_HELICASE"/>
    <property type="match status" value="1"/>
</dbReference>
<feature type="region of interest" description="Disordered" evidence="14">
    <location>
        <begin position="20"/>
        <end position="143"/>
    </location>
</feature>
<evidence type="ECO:0000256" key="5">
    <source>
        <dbReference type="ARBA" id="ARBA00022552"/>
    </source>
</evidence>
<evidence type="ECO:0000256" key="6">
    <source>
        <dbReference type="ARBA" id="ARBA00022741"/>
    </source>
</evidence>
<feature type="compositionally biased region" description="Basic and acidic residues" evidence="14">
    <location>
        <begin position="89"/>
        <end position="113"/>
    </location>
</feature>
<keyword evidence="10" id="KW-0539">Nucleus</keyword>
<keyword evidence="6 13" id="KW-0547">Nucleotide-binding</keyword>
<evidence type="ECO:0000256" key="8">
    <source>
        <dbReference type="ARBA" id="ARBA00022806"/>
    </source>
</evidence>
<feature type="compositionally biased region" description="Low complexity" evidence="14">
    <location>
        <begin position="620"/>
        <end position="633"/>
    </location>
</feature>
<dbReference type="InterPro" id="IPR044742">
    <property type="entry name" value="DEAD/DEAH_RhlB"/>
</dbReference>
<feature type="domain" description="Helicase ATP-binding" evidence="15">
    <location>
        <begin position="215"/>
        <end position="403"/>
    </location>
</feature>
<proteinExistence type="inferred from homology"/>
<evidence type="ECO:0000256" key="3">
    <source>
        <dbReference type="ARBA" id="ARBA00012552"/>
    </source>
</evidence>
<feature type="compositionally biased region" description="Basic and acidic residues" evidence="14">
    <location>
        <begin position="131"/>
        <end position="143"/>
    </location>
</feature>
<evidence type="ECO:0000256" key="1">
    <source>
        <dbReference type="ARBA" id="ARBA00004604"/>
    </source>
</evidence>
<dbReference type="SMART" id="SM00487">
    <property type="entry name" value="DEXDc"/>
    <property type="match status" value="1"/>
</dbReference>
<name>A0A8S1EBA5_9PELO</name>
<evidence type="ECO:0000259" key="15">
    <source>
        <dbReference type="PROSITE" id="PS51192"/>
    </source>
</evidence>
<dbReference type="GO" id="GO:0003724">
    <property type="term" value="F:RNA helicase activity"/>
    <property type="evidence" value="ECO:0007669"/>
    <property type="project" value="UniProtKB-EC"/>
</dbReference>
<comment type="function">
    <text evidence="11">ATP-dependent RNA helicase required for 60S ribosomal subunit synthesis. Involved in efficient pre-rRNA processing, predominantly at site A3, which is necessary for the normal formation of 25S and 5.8S rRNAs.</text>
</comment>
<evidence type="ECO:0000256" key="11">
    <source>
        <dbReference type="ARBA" id="ARBA00037449"/>
    </source>
</evidence>
<keyword evidence="8 13" id="KW-0347">Helicase</keyword>
<accession>A0A8S1EBA5</accession>
<comment type="caution">
    <text evidence="18">The sequence shown here is derived from an EMBL/GenBank/DDBJ whole genome shotgun (WGS) entry which is preliminary data.</text>
</comment>
<dbReference type="PROSITE" id="PS51192">
    <property type="entry name" value="HELICASE_ATP_BIND_1"/>
    <property type="match status" value="1"/>
</dbReference>
<dbReference type="Pfam" id="PF00271">
    <property type="entry name" value="Helicase_C"/>
    <property type="match status" value="1"/>
</dbReference>
<comment type="similarity">
    <text evidence="2">Belongs to the DEAD box helicase family. DDX5/DBP2 subfamily.</text>
</comment>
<dbReference type="GO" id="GO:0016787">
    <property type="term" value="F:hydrolase activity"/>
    <property type="evidence" value="ECO:0007669"/>
    <property type="project" value="UniProtKB-KW"/>
</dbReference>
<evidence type="ECO:0000256" key="9">
    <source>
        <dbReference type="ARBA" id="ARBA00022840"/>
    </source>
</evidence>
<evidence type="ECO:0000256" key="12">
    <source>
        <dbReference type="PROSITE-ProRule" id="PRU00552"/>
    </source>
</evidence>
<dbReference type="GO" id="GO:0005524">
    <property type="term" value="F:ATP binding"/>
    <property type="evidence" value="ECO:0007669"/>
    <property type="project" value="UniProtKB-KW"/>
</dbReference>
<dbReference type="InterPro" id="IPR000629">
    <property type="entry name" value="RNA-helicase_DEAD-box_CS"/>
</dbReference>
<evidence type="ECO:0000259" key="16">
    <source>
        <dbReference type="PROSITE" id="PS51194"/>
    </source>
</evidence>
<dbReference type="SMART" id="SM00490">
    <property type="entry name" value="HELICc"/>
    <property type="match status" value="1"/>
</dbReference>
<keyword evidence="4" id="KW-0690">Ribosome biogenesis</keyword>
<dbReference type="CDD" id="cd18787">
    <property type="entry name" value="SF2_C_DEAD"/>
    <property type="match status" value="1"/>
</dbReference>
<feature type="domain" description="DEAD-box RNA helicase Q" evidence="17">
    <location>
        <begin position="184"/>
        <end position="212"/>
    </location>
</feature>
<feature type="region of interest" description="Disordered" evidence="14">
    <location>
        <begin position="615"/>
        <end position="645"/>
    </location>
</feature>
<evidence type="ECO:0000256" key="7">
    <source>
        <dbReference type="ARBA" id="ARBA00022801"/>
    </source>
</evidence>
<keyword evidence="9 13" id="KW-0067">ATP-binding</keyword>
<dbReference type="PROSITE" id="PS51194">
    <property type="entry name" value="HELICASE_CTER"/>
    <property type="match status" value="1"/>
</dbReference>
<dbReference type="InterPro" id="IPR027417">
    <property type="entry name" value="P-loop_NTPase"/>
</dbReference>
<evidence type="ECO:0000259" key="17">
    <source>
        <dbReference type="PROSITE" id="PS51195"/>
    </source>
</evidence>
<dbReference type="InterPro" id="IPR011545">
    <property type="entry name" value="DEAD/DEAH_box_helicase_dom"/>
</dbReference>
<evidence type="ECO:0000256" key="2">
    <source>
        <dbReference type="ARBA" id="ARBA00009334"/>
    </source>
</evidence>
<keyword evidence="7 13" id="KW-0378">Hydrolase</keyword>